<dbReference type="EMBL" id="OE000209">
    <property type="protein sequence ID" value="CAD7452897.1"/>
    <property type="molecule type" value="Genomic_DNA"/>
</dbReference>
<gene>
    <name evidence="2" type="ORF">TTEB3V08_LOCUS1059</name>
</gene>
<proteinExistence type="predicted"/>
<dbReference type="InterPro" id="IPR050091">
    <property type="entry name" value="PKS_NRPS_Biosynth_Enz"/>
</dbReference>
<accession>A0A7R9FI68</accession>
<dbReference type="Gene3D" id="3.40.47.10">
    <property type="match status" value="1"/>
</dbReference>
<dbReference type="PANTHER" id="PTHR43775:SF23">
    <property type="entry name" value="FATTY ACID SYNTHASE 3"/>
    <property type="match status" value="1"/>
</dbReference>
<dbReference type="PANTHER" id="PTHR43775">
    <property type="entry name" value="FATTY ACID SYNTHASE"/>
    <property type="match status" value="1"/>
</dbReference>
<evidence type="ECO:0000313" key="2">
    <source>
        <dbReference type="EMBL" id="CAD7452897.1"/>
    </source>
</evidence>
<sequence length="263" mass="29092">MGARHDDISNALQGFIMSNNGSSELSDDDIVISGISGVFPEANNLDELKEKLFNNSEFIKINDGSLWEQGLNPENLRNTGMAVIMGSQISESESVWIFLSNVENGFGILGHNRAMVANRVSYWFNCSEFGILLQAALNMSTGRFWPVGHTLPITYLNQADNKLERHALVHCKGYSFYSAETAGIEGLTLAHEAIKKGYCETALVGTITFALHPELSYNLKELGVLSEDGCNRSFDDKVFGHGSYVAMESKQEELGVHKKFYFS</sequence>
<feature type="domain" description="Beta-ketoacyl synthase-like N-terminal" evidence="1">
    <location>
        <begin position="175"/>
        <end position="237"/>
    </location>
</feature>
<dbReference type="GO" id="GO:0004312">
    <property type="term" value="F:fatty acid synthase activity"/>
    <property type="evidence" value="ECO:0007669"/>
    <property type="project" value="TreeGrafter"/>
</dbReference>
<dbReference type="Pfam" id="PF00109">
    <property type="entry name" value="ketoacyl-synt"/>
    <property type="match status" value="2"/>
</dbReference>
<evidence type="ECO:0000259" key="1">
    <source>
        <dbReference type="Pfam" id="PF00109"/>
    </source>
</evidence>
<reference evidence="2" key="1">
    <citation type="submission" date="2020-11" db="EMBL/GenBank/DDBJ databases">
        <authorList>
            <person name="Tran Van P."/>
        </authorList>
    </citation>
    <scope>NUCLEOTIDE SEQUENCE</scope>
</reference>
<dbReference type="SUPFAM" id="SSF53901">
    <property type="entry name" value="Thiolase-like"/>
    <property type="match status" value="2"/>
</dbReference>
<dbReference type="AlphaFoldDB" id="A0A7R9FI68"/>
<dbReference type="GO" id="GO:0006633">
    <property type="term" value="P:fatty acid biosynthetic process"/>
    <property type="evidence" value="ECO:0007669"/>
    <property type="project" value="TreeGrafter"/>
</dbReference>
<feature type="domain" description="Beta-ketoacyl synthase-like N-terminal" evidence="1">
    <location>
        <begin position="68"/>
        <end position="126"/>
    </location>
</feature>
<dbReference type="InterPro" id="IPR016039">
    <property type="entry name" value="Thiolase-like"/>
</dbReference>
<dbReference type="InterPro" id="IPR014030">
    <property type="entry name" value="Ketoacyl_synth_N"/>
</dbReference>
<name>A0A7R9FI68_9NEOP</name>
<protein>
    <recommendedName>
        <fullName evidence="1">Beta-ketoacyl synthase-like N-terminal domain-containing protein</fullName>
    </recommendedName>
</protein>
<organism evidence="2">
    <name type="scientific">Timema tahoe</name>
    <dbReference type="NCBI Taxonomy" id="61484"/>
    <lineage>
        <taxon>Eukaryota</taxon>
        <taxon>Metazoa</taxon>
        <taxon>Ecdysozoa</taxon>
        <taxon>Arthropoda</taxon>
        <taxon>Hexapoda</taxon>
        <taxon>Insecta</taxon>
        <taxon>Pterygota</taxon>
        <taxon>Neoptera</taxon>
        <taxon>Polyneoptera</taxon>
        <taxon>Phasmatodea</taxon>
        <taxon>Timematodea</taxon>
        <taxon>Timematoidea</taxon>
        <taxon>Timematidae</taxon>
        <taxon>Timema</taxon>
    </lineage>
</organism>